<keyword evidence="1" id="KW-1133">Transmembrane helix</keyword>
<organism evidence="2 3">
    <name type="scientific">Sphingobacterium spiritivorum ATCC 33300</name>
    <dbReference type="NCBI Taxonomy" id="525372"/>
    <lineage>
        <taxon>Bacteria</taxon>
        <taxon>Pseudomonadati</taxon>
        <taxon>Bacteroidota</taxon>
        <taxon>Sphingobacteriia</taxon>
        <taxon>Sphingobacteriales</taxon>
        <taxon>Sphingobacteriaceae</taxon>
        <taxon>Sphingobacterium</taxon>
    </lineage>
</organism>
<protein>
    <submittedName>
        <fullName evidence="2">Uncharacterized protein</fullName>
    </submittedName>
</protein>
<keyword evidence="1" id="KW-0472">Membrane</keyword>
<name>C2FWN1_SPHSI</name>
<feature type="transmembrane region" description="Helical" evidence="1">
    <location>
        <begin position="20"/>
        <end position="41"/>
    </location>
</feature>
<evidence type="ECO:0000256" key="1">
    <source>
        <dbReference type="SAM" id="Phobius"/>
    </source>
</evidence>
<reference evidence="2 3" key="1">
    <citation type="submission" date="2009-01" db="EMBL/GenBank/DDBJ databases">
        <authorList>
            <person name="Qin X."/>
            <person name="Bachman B."/>
            <person name="Battles P."/>
            <person name="Bell A."/>
            <person name="Bess C."/>
            <person name="Bickham C."/>
            <person name="Chaboub L."/>
            <person name="Chen D."/>
            <person name="Coyle M."/>
            <person name="Deiros D.R."/>
            <person name="Dinh H."/>
            <person name="Forbes L."/>
            <person name="Fowler G."/>
            <person name="Francisco L."/>
            <person name="Fu Q."/>
            <person name="Gubbala S."/>
            <person name="Hale W."/>
            <person name="Han Y."/>
            <person name="Hemphill L."/>
            <person name="Highlander S.K."/>
            <person name="Hirani K."/>
            <person name="Hogues M."/>
            <person name="Jackson L."/>
            <person name="Jakkamsetti A."/>
            <person name="Javaid M."/>
            <person name="Jiang H."/>
            <person name="Korchina V."/>
            <person name="Kovar C."/>
            <person name="Lara F."/>
            <person name="Lee S."/>
            <person name="Mata R."/>
            <person name="Mathew T."/>
            <person name="Moen C."/>
            <person name="Morales K."/>
            <person name="Munidasa M."/>
            <person name="Nazareth L."/>
            <person name="Ngo R."/>
            <person name="Nguyen L."/>
            <person name="Okwuonu G."/>
            <person name="Ongeri F."/>
            <person name="Patil S."/>
            <person name="Petrosino J."/>
            <person name="Pham C."/>
            <person name="Pham P."/>
            <person name="Pu L.-L."/>
            <person name="Puazo M."/>
            <person name="Raj R."/>
            <person name="Reid J."/>
            <person name="Rouhana J."/>
            <person name="Saada N."/>
            <person name="Shang Y."/>
            <person name="Simmons D."/>
            <person name="Thornton R."/>
            <person name="Warren J."/>
            <person name="Weissenberger G."/>
            <person name="Zhang J."/>
            <person name="Zhang L."/>
            <person name="Zhou C."/>
            <person name="Zhu D."/>
            <person name="Muzny D."/>
            <person name="Worley K."/>
            <person name="Gibbs R."/>
        </authorList>
    </citation>
    <scope>NUCLEOTIDE SEQUENCE [LARGE SCALE GENOMIC DNA]</scope>
    <source>
        <strain evidence="2 3">ATCC 33300</strain>
    </source>
</reference>
<comment type="caution">
    <text evidence="2">The sequence shown here is derived from an EMBL/GenBank/DDBJ whole genome shotgun (WGS) entry which is preliminary data.</text>
</comment>
<keyword evidence="1" id="KW-0812">Transmembrane</keyword>
<dbReference type="EMBL" id="ACHB01000041">
    <property type="protein sequence ID" value="EEI92645.1"/>
    <property type="molecule type" value="Genomic_DNA"/>
</dbReference>
<accession>C2FWN1</accession>
<dbReference type="AlphaFoldDB" id="C2FWN1"/>
<dbReference type="HOGENOM" id="CLU_2920429_0_0_10"/>
<proteinExistence type="predicted"/>
<gene>
    <name evidence="2" type="ORF">HMPREF0765_1737</name>
</gene>
<sequence>MQIKQIFSELFKYFFLNSILSNFVALFIEGMATYEVAILAFNFKKFMLLPTFIILHHHLLA</sequence>
<evidence type="ECO:0000313" key="3">
    <source>
        <dbReference type="Proteomes" id="UP000006241"/>
    </source>
</evidence>
<evidence type="ECO:0000313" key="2">
    <source>
        <dbReference type="EMBL" id="EEI92645.1"/>
    </source>
</evidence>
<dbReference type="Proteomes" id="UP000006241">
    <property type="component" value="Unassembled WGS sequence"/>
</dbReference>